<feature type="chain" id="PRO_5032511613" evidence="10">
    <location>
        <begin position="28"/>
        <end position="988"/>
    </location>
</feature>
<name>A0A845ARH7_9SPHN</name>
<feature type="domain" description="TonB-dependent receptor-like beta-barrel" evidence="11">
    <location>
        <begin position="397"/>
        <end position="953"/>
    </location>
</feature>
<evidence type="ECO:0000256" key="9">
    <source>
        <dbReference type="RuleBase" id="RU003357"/>
    </source>
</evidence>
<keyword evidence="2 8" id="KW-0813">Transport</keyword>
<evidence type="ECO:0000259" key="12">
    <source>
        <dbReference type="Pfam" id="PF07715"/>
    </source>
</evidence>
<dbReference type="InterPro" id="IPR012910">
    <property type="entry name" value="Plug_dom"/>
</dbReference>
<comment type="caution">
    <text evidence="13">The sequence shown here is derived from an EMBL/GenBank/DDBJ whole genome shotgun (WGS) entry which is preliminary data.</text>
</comment>
<keyword evidence="6 8" id="KW-0472">Membrane</keyword>
<dbReference type="Gene3D" id="2.40.170.20">
    <property type="entry name" value="TonB-dependent receptor, beta-barrel domain"/>
    <property type="match status" value="1"/>
</dbReference>
<keyword evidence="14" id="KW-1185">Reference proteome</keyword>
<dbReference type="Pfam" id="PF00593">
    <property type="entry name" value="TonB_dep_Rec_b-barrel"/>
    <property type="match status" value="1"/>
</dbReference>
<dbReference type="InterPro" id="IPR037066">
    <property type="entry name" value="Plug_dom_sf"/>
</dbReference>
<evidence type="ECO:0000313" key="14">
    <source>
        <dbReference type="Proteomes" id="UP000446786"/>
    </source>
</evidence>
<evidence type="ECO:0000259" key="11">
    <source>
        <dbReference type="Pfam" id="PF00593"/>
    </source>
</evidence>
<gene>
    <name evidence="13" type="ORF">GRI94_06360</name>
</gene>
<dbReference type="InterPro" id="IPR000531">
    <property type="entry name" value="Beta-barrel_TonB"/>
</dbReference>
<accession>A0A845ARH7</accession>
<dbReference type="Gene3D" id="2.170.130.10">
    <property type="entry name" value="TonB-dependent receptor, plug domain"/>
    <property type="match status" value="1"/>
</dbReference>
<dbReference type="Pfam" id="PF07715">
    <property type="entry name" value="Plug"/>
    <property type="match status" value="1"/>
</dbReference>
<keyword evidence="4 8" id="KW-0812">Transmembrane</keyword>
<dbReference type="OrthoDB" id="7394476at2"/>
<dbReference type="AlphaFoldDB" id="A0A845ARH7"/>
<dbReference type="Proteomes" id="UP000446786">
    <property type="component" value="Unassembled WGS sequence"/>
</dbReference>
<dbReference type="InterPro" id="IPR039426">
    <property type="entry name" value="TonB-dep_rcpt-like"/>
</dbReference>
<dbReference type="SUPFAM" id="SSF56935">
    <property type="entry name" value="Porins"/>
    <property type="match status" value="1"/>
</dbReference>
<evidence type="ECO:0000256" key="2">
    <source>
        <dbReference type="ARBA" id="ARBA00022448"/>
    </source>
</evidence>
<dbReference type="InterPro" id="IPR036942">
    <property type="entry name" value="Beta-barrel_TonB_sf"/>
</dbReference>
<sequence>MKTTFRNSIALGALAGALAVVPSAAFAQAGADEGVTEDEGRTIVVTGSLIRGTPEDAALPVDVYTNEDLAKQGVDSPLEFIKELPSVGAVLGDSNQFSTAAQGFQGVGSINLRGLGPQRTLVLMNGKRTIQSPGSGFVDTQLIPLFALERVEILKDGAGSTYGSDAIAGVANFITRSDFVGFEVQGDYTLVSGSDNDYSVSALAGFELGSDANLVVGAGWQHRSELPTTARDYTALPYTVNPSGFSALSTPGLFAVSYFDTGTGTVNTQTRPDRGCNDLGGFQDGALCRFTFIPFDNITEDEDRYQVFGQFTADLSDRVRFQADALWSRSDLESINYSPAFPPTQGPRGSGFLAAFTTSPANPGLPAFLAQQGLPASSATNPIVAVTNVLFRPYGYLGNPVDGDRGSGTGLASTEAWRVSGGFDIELSDTLTLDIDGTYWESEREAFAPGIIGSRLQAALNGLGGPNCTGTTPGVGGCEFFNPFVNAGPGNPTLGLANPFYVPGAENSIGLTQWLQVPNGTRDEESQFVIDMVLSGETGIELGGGAVGFALGAQYRKNKFTTDPLNDFSNLDVNPCFVLGDTSCVGTTTDGVGSFIFLGGSRPQRLSQDVYAIFGEVRLPVTDRIEIQGAVRFEDYGQPVGSTINPKGSIRFEATDWLTFRGSVGTTFRGPIASQVSPNSVTALEGFTAAGGNFKSKDIFGNPVDLGPETAFTYNIGAIINAPIGAGNVIFSVDYWSIDLEDRITTTPGNAIASLVGNGQTSGNDPVNCASPLANLITFSGNTCIQGTTTGLDISRVRTDFVNGPDVKIAGLDFSLTVDVPVAETVDLTFGGNAVWNLDYSFDDFEIQGVVVQQAYDAIGFGNYFRDPNTVPEWRANGFVNLAYDVFNLRYTATYIDGVTDDRCVNRNPCFSTSAGPTDFGIDSGSYTQHDIALTVDLELGGFEAQLQAAIENFTDSEPATAQLPLGFNPFIGNAIGRNYRFGIRTRF</sequence>
<feature type="domain" description="TonB-dependent receptor plug" evidence="12">
    <location>
        <begin position="55"/>
        <end position="170"/>
    </location>
</feature>
<dbReference type="PROSITE" id="PS52016">
    <property type="entry name" value="TONB_DEPENDENT_REC_3"/>
    <property type="match status" value="1"/>
</dbReference>
<keyword evidence="3 8" id="KW-1134">Transmembrane beta strand</keyword>
<keyword evidence="13" id="KW-0675">Receptor</keyword>
<protein>
    <submittedName>
        <fullName evidence="13">TonB-dependent receptor</fullName>
    </submittedName>
</protein>
<evidence type="ECO:0000313" key="13">
    <source>
        <dbReference type="EMBL" id="MXP31441.1"/>
    </source>
</evidence>
<dbReference type="GO" id="GO:0009279">
    <property type="term" value="C:cell outer membrane"/>
    <property type="evidence" value="ECO:0007669"/>
    <property type="project" value="UniProtKB-SubCell"/>
</dbReference>
<comment type="subcellular location">
    <subcellularLocation>
        <location evidence="1 8">Cell outer membrane</location>
        <topology evidence="1 8">Multi-pass membrane protein</topology>
    </subcellularLocation>
</comment>
<dbReference type="RefSeq" id="WP_160778881.1">
    <property type="nucleotide sequence ID" value="NZ_BAAAZF010000001.1"/>
</dbReference>
<evidence type="ECO:0000256" key="6">
    <source>
        <dbReference type="ARBA" id="ARBA00023136"/>
    </source>
</evidence>
<evidence type="ECO:0000256" key="8">
    <source>
        <dbReference type="PROSITE-ProRule" id="PRU01360"/>
    </source>
</evidence>
<keyword evidence="5 9" id="KW-0798">TonB box</keyword>
<evidence type="ECO:0000256" key="1">
    <source>
        <dbReference type="ARBA" id="ARBA00004571"/>
    </source>
</evidence>
<feature type="signal peptide" evidence="10">
    <location>
        <begin position="1"/>
        <end position="27"/>
    </location>
</feature>
<comment type="similarity">
    <text evidence="8 9">Belongs to the TonB-dependent receptor family.</text>
</comment>
<evidence type="ECO:0000256" key="10">
    <source>
        <dbReference type="SAM" id="SignalP"/>
    </source>
</evidence>
<proteinExistence type="inferred from homology"/>
<evidence type="ECO:0000256" key="4">
    <source>
        <dbReference type="ARBA" id="ARBA00022692"/>
    </source>
</evidence>
<organism evidence="13 14">
    <name type="scientific">Parerythrobacter jejuensis</name>
    <dbReference type="NCBI Taxonomy" id="795812"/>
    <lineage>
        <taxon>Bacteria</taxon>
        <taxon>Pseudomonadati</taxon>
        <taxon>Pseudomonadota</taxon>
        <taxon>Alphaproteobacteria</taxon>
        <taxon>Sphingomonadales</taxon>
        <taxon>Erythrobacteraceae</taxon>
        <taxon>Parerythrobacter</taxon>
    </lineage>
</organism>
<evidence type="ECO:0000256" key="3">
    <source>
        <dbReference type="ARBA" id="ARBA00022452"/>
    </source>
</evidence>
<evidence type="ECO:0000256" key="7">
    <source>
        <dbReference type="ARBA" id="ARBA00023237"/>
    </source>
</evidence>
<dbReference type="PANTHER" id="PTHR47234:SF2">
    <property type="entry name" value="TONB-DEPENDENT RECEPTOR"/>
    <property type="match status" value="1"/>
</dbReference>
<keyword evidence="7 8" id="KW-0998">Cell outer membrane</keyword>
<dbReference type="EMBL" id="WTYE01000001">
    <property type="protein sequence ID" value="MXP31441.1"/>
    <property type="molecule type" value="Genomic_DNA"/>
</dbReference>
<keyword evidence="10" id="KW-0732">Signal</keyword>
<dbReference type="PANTHER" id="PTHR47234">
    <property type="match status" value="1"/>
</dbReference>
<evidence type="ECO:0000256" key="5">
    <source>
        <dbReference type="ARBA" id="ARBA00023077"/>
    </source>
</evidence>
<reference evidence="13 14" key="1">
    <citation type="submission" date="2019-12" db="EMBL/GenBank/DDBJ databases">
        <title>Genomic-based taxomic classification of the family Erythrobacteraceae.</title>
        <authorList>
            <person name="Xu L."/>
        </authorList>
    </citation>
    <scope>NUCLEOTIDE SEQUENCE [LARGE SCALE GENOMIC DNA]</scope>
    <source>
        <strain evidence="13 14">JCM 16677</strain>
    </source>
</reference>